<dbReference type="HOGENOM" id="CLU_3061673_0_0_9"/>
<keyword evidence="3" id="KW-1185">Reference proteome</keyword>
<sequence>MHKFHPYYLAITSLSGNSLNKICFQSDILYQTFSTSPYPSSVFFLIYFYALKC</sequence>
<keyword evidence="1" id="KW-0472">Membrane</keyword>
<protein>
    <submittedName>
        <fullName evidence="2">Uncharacterized protein</fullName>
    </submittedName>
</protein>
<name>U2Q1J6_EUBRA</name>
<evidence type="ECO:0000313" key="2">
    <source>
        <dbReference type="EMBL" id="ERK49874.1"/>
    </source>
</evidence>
<accession>U2Q1J6</accession>
<organism evidence="2 3">
    <name type="scientific">Eubacterium ramulus ATCC 29099</name>
    <dbReference type="NCBI Taxonomy" id="1256908"/>
    <lineage>
        <taxon>Bacteria</taxon>
        <taxon>Bacillati</taxon>
        <taxon>Bacillota</taxon>
        <taxon>Clostridia</taxon>
        <taxon>Eubacteriales</taxon>
        <taxon>Eubacteriaceae</taxon>
        <taxon>Eubacterium</taxon>
    </lineage>
</organism>
<proteinExistence type="predicted"/>
<gene>
    <name evidence="2" type="ORF">HMPREF0373_00891</name>
</gene>
<keyword evidence="1" id="KW-0812">Transmembrane</keyword>
<dbReference type="AlphaFoldDB" id="U2Q1J6"/>
<dbReference type="Proteomes" id="UP000016608">
    <property type="component" value="Unassembled WGS sequence"/>
</dbReference>
<feature type="transmembrane region" description="Helical" evidence="1">
    <location>
        <begin position="28"/>
        <end position="50"/>
    </location>
</feature>
<comment type="caution">
    <text evidence="2">The sequence shown here is derived from an EMBL/GenBank/DDBJ whole genome shotgun (WGS) entry which is preliminary data.</text>
</comment>
<keyword evidence="1" id="KW-1133">Transmembrane helix</keyword>
<dbReference type="EMBL" id="AWVJ01000061">
    <property type="protein sequence ID" value="ERK49874.1"/>
    <property type="molecule type" value="Genomic_DNA"/>
</dbReference>
<reference evidence="2 3" key="1">
    <citation type="submission" date="2013-06" db="EMBL/GenBank/DDBJ databases">
        <authorList>
            <person name="Weinstock G."/>
            <person name="Sodergren E."/>
            <person name="Lobos E.A."/>
            <person name="Fulton L."/>
            <person name="Fulton R."/>
            <person name="Courtney L."/>
            <person name="Fronick C."/>
            <person name="O'Laughlin M."/>
            <person name="Godfrey J."/>
            <person name="Wilson R.M."/>
            <person name="Miner T."/>
            <person name="Farmer C."/>
            <person name="Delehaunty K."/>
            <person name="Cordes M."/>
            <person name="Minx P."/>
            <person name="Tomlinson C."/>
            <person name="Chen J."/>
            <person name="Wollam A."/>
            <person name="Pepin K.H."/>
            <person name="Bhonagiri V."/>
            <person name="Zhang X."/>
            <person name="Warren W."/>
            <person name="Mitreva M."/>
            <person name="Mardis E.R."/>
            <person name="Wilson R.K."/>
        </authorList>
    </citation>
    <scope>NUCLEOTIDE SEQUENCE [LARGE SCALE GENOMIC DNA]</scope>
    <source>
        <strain evidence="2 3">ATCC 29099</strain>
    </source>
</reference>
<evidence type="ECO:0000256" key="1">
    <source>
        <dbReference type="SAM" id="Phobius"/>
    </source>
</evidence>
<evidence type="ECO:0000313" key="3">
    <source>
        <dbReference type="Proteomes" id="UP000016608"/>
    </source>
</evidence>